<comment type="function">
    <text evidence="1">Mediates coordination of peptidoglycan synthesis and outer membrane constriction during cell division.</text>
</comment>
<comment type="caution">
    <text evidence="5">The sequence shown here is derived from an EMBL/GenBank/DDBJ whole genome shotgun (WGS) entry which is preliminary data.</text>
</comment>
<protein>
    <recommendedName>
        <fullName evidence="1">Cell division coordinator CpoB</fullName>
    </recommendedName>
</protein>
<dbReference type="OrthoDB" id="9768142at2"/>
<feature type="region of interest" description="Disordered" evidence="3">
    <location>
        <begin position="105"/>
        <end position="152"/>
    </location>
</feature>
<comment type="subcellular location">
    <subcellularLocation>
        <location evidence="1">Periplasm</location>
    </subcellularLocation>
</comment>
<dbReference type="Pfam" id="PF16331">
    <property type="entry name" value="TolA_bind_tri"/>
    <property type="match status" value="1"/>
</dbReference>
<dbReference type="AlphaFoldDB" id="A0A364NMY6"/>
<dbReference type="HAMAP" id="MF_02066">
    <property type="entry name" value="CpoB"/>
    <property type="match status" value="1"/>
</dbReference>
<dbReference type="InterPro" id="IPR034706">
    <property type="entry name" value="CpoB"/>
</dbReference>
<dbReference type="Gene3D" id="1.20.5.110">
    <property type="match status" value="1"/>
</dbReference>
<organism evidence="5 6">
    <name type="scientific">Nitrincola tibetensis</name>
    <dbReference type="NCBI Taxonomy" id="2219697"/>
    <lineage>
        <taxon>Bacteria</taxon>
        <taxon>Pseudomonadati</taxon>
        <taxon>Pseudomonadota</taxon>
        <taxon>Gammaproteobacteria</taxon>
        <taxon>Oceanospirillales</taxon>
        <taxon>Oceanospirillaceae</taxon>
        <taxon>Nitrincola</taxon>
    </lineage>
</organism>
<dbReference type="InterPro" id="IPR011990">
    <property type="entry name" value="TPR-like_helical_dom_sf"/>
</dbReference>
<feature type="repeat" description="TPR" evidence="2">
    <location>
        <begin position="194"/>
        <end position="227"/>
    </location>
</feature>
<feature type="signal peptide" evidence="1">
    <location>
        <begin position="1"/>
        <end position="22"/>
    </location>
</feature>
<sequence length="279" mass="30375" precursor="true">MRHLLRSAILIALAPVAMHSMAQVPVLQISGVSSDPSQDLYQSSQSEMVQVLFQLQEEVRQLRGELETMQHKVDRLETDSRDRYRDVDRRISVLMQAALESEDAAFSTGGAASPSPSVDMGSESAAVPPSSASGASAPSPSTSPSQAPQVASGSVSDQAAYASAFELVRERKFDEALKAFEAFVVTYPNKDSTANGYYWIGELHLAQQNPEKARAAFEKVMVDFPSHHKIPDTLYKLGVTYSQLGEHERARNVLSLVISEYPQSTAASLAQSFRPAVNN</sequence>
<comment type="similarity">
    <text evidence="1">Belongs to the CpoB family.</text>
</comment>
<feature type="repeat" description="TPR" evidence="2">
    <location>
        <begin position="231"/>
        <end position="264"/>
    </location>
</feature>
<dbReference type="GO" id="GO:0070206">
    <property type="term" value="P:protein trimerization"/>
    <property type="evidence" value="ECO:0007669"/>
    <property type="project" value="InterPro"/>
</dbReference>
<dbReference type="InterPro" id="IPR014162">
    <property type="entry name" value="CpoB_C"/>
</dbReference>
<dbReference type="NCBIfam" id="TIGR02795">
    <property type="entry name" value="tol_pal_ybgF"/>
    <property type="match status" value="1"/>
</dbReference>
<evidence type="ECO:0000256" key="2">
    <source>
        <dbReference type="PROSITE-ProRule" id="PRU00339"/>
    </source>
</evidence>
<keyword evidence="1" id="KW-0175">Coiled coil</keyword>
<name>A0A364NMY6_9GAMM</name>
<keyword evidence="2" id="KW-0802">TPR repeat</keyword>
<proteinExistence type="inferred from homology"/>
<dbReference type="Proteomes" id="UP000250744">
    <property type="component" value="Unassembled WGS sequence"/>
</dbReference>
<evidence type="ECO:0000313" key="6">
    <source>
        <dbReference type="Proteomes" id="UP000250744"/>
    </source>
</evidence>
<dbReference type="SUPFAM" id="SSF48452">
    <property type="entry name" value="TPR-like"/>
    <property type="match status" value="1"/>
</dbReference>
<feature type="domain" description="YbgF trimerisation" evidence="4">
    <location>
        <begin position="43"/>
        <end position="97"/>
    </location>
</feature>
<keyword evidence="6" id="KW-1185">Reference proteome</keyword>
<dbReference type="Gene3D" id="1.25.40.10">
    <property type="entry name" value="Tetratricopeptide repeat domain"/>
    <property type="match status" value="1"/>
</dbReference>
<keyword evidence="1" id="KW-0132">Cell division</keyword>
<dbReference type="InterPro" id="IPR032519">
    <property type="entry name" value="YbgF_tri"/>
</dbReference>
<gene>
    <name evidence="5" type="primary">ygbF</name>
    <name evidence="1" type="synonym">cpoB</name>
    <name evidence="5" type="ORF">DN062_06755</name>
</gene>
<dbReference type="PROSITE" id="PS50005">
    <property type="entry name" value="TPR"/>
    <property type="match status" value="2"/>
</dbReference>
<dbReference type="SMART" id="SM00028">
    <property type="entry name" value="TPR"/>
    <property type="match status" value="2"/>
</dbReference>
<keyword evidence="1" id="KW-0131">Cell cycle</keyword>
<dbReference type="GO" id="GO:0030288">
    <property type="term" value="C:outer membrane-bounded periplasmic space"/>
    <property type="evidence" value="ECO:0007669"/>
    <property type="project" value="UniProtKB-UniRule"/>
</dbReference>
<evidence type="ECO:0000313" key="5">
    <source>
        <dbReference type="EMBL" id="RAU18468.1"/>
    </source>
</evidence>
<keyword evidence="1" id="KW-0574">Periplasm</keyword>
<accession>A0A364NMY6</accession>
<dbReference type="RefSeq" id="WP_112158574.1">
    <property type="nucleotide sequence ID" value="NZ_QKRX01000004.1"/>
</dbReference>
<dbReference type="Pfam" id="PF13424">
    <property type="entry name" value="TPR_12"/>
    <property type="match status" value="1"/>
</dbReference>
<feature type="chain" id="PRO_5017091974" description="Cell division coordinator CpoB" evidence="1">
    <location>
        <begin position="23"/>
        <end position="279"/>
    </location>
</feature>
<dbReference type="InterPro" id="IPR019734">
    <property type="entry name" value="TPR_rpt"/>
</dbReference>
<evidence type="ECO:0000259" key="4">
    <source>
        <dbReference type="Pfam" id="PF16331"/>
    </source>
</evidence>
<feature type="coiled-coil region" evidence="1">
    <location>
        <begin position="52"/>
        <end position="79"/>
    </location>
</feature>
<evidence type="ECO:0000256" key="3">
    <source>
        <dbReference type="SAM" id="MobiDB-lite"/>
    </source>
</evidence>
<dbReference type="GO" id="GO:0043093">
    <property type="term" value="P:FtsZ-dependent cytokinesis"/>
    <property type="evidence" value="ECO:0007669"/>
    <property type="project" value="UniProtKB-UniRule"/>
</dbReference>
<evidence type="ECO:0000256" key="1">
    <source>
        <dbReference type="HAMAP-Rule" id="MF_02066"/>
    </source>
</evidence>
<reference evidence="5 6" key="1">
    <citation type="submission" date="2018-06" db="EMBL/GenBank/DDBJ databases">
        <title>Nitrincola tibetense sp. nov., isolated from Lake XuguoCo on Tibetan Plateau.</title>
        <authorList>
            <person name="Xing P."/>
        </authorList>
    </citation>
    <scope>NUCLEOTIDE SEQUENCE [LARGE SCALE GENOMIC DNA]</scope>
    <source>
        <strain evidence="6">xg18</strain>
    </source>
</reference>
<dbReference type="EMBL" id="QKRX01000004">
    <property type="protein sequence ID" value="RAU18468.1"/>
    <property type="molecule type" value="Genomic_DNA"/>
</dbReference>
<feature type="compositionally biased region" description="Low complexity" evidence="3">
    <location>
        <begin position="121"/>
        <end position="152"/>
    </location>
</feature>
<keyword evidence="1" id="KW-0732">Signal</keyword>